<dbReference type="Proteomes" id="UP001233360">
    <property type="component" value="Unassembled WGS sequence"/>
</dbReference>
<proteinExistence type="predicted"/>
<comment type="caution">
    <text evidence="2">The sequence shown here is derived from an EMBL/GenBank/DDBJ whole genome shotgun (WGS) entry which is preliminary data.</text>
</comment>
<reference evidence="2 3" key="1">
    <citation type="submission" date="2023-07" db="EMBL/GenBank/DDBJ databases">
        <title>Functional and genomic diversity of the sorghum phyllosphere microbiome.</title>
        <authorList>
            <person name="Shade A."/>
        </authorList>
    </citation>
    <scope>NUCLEOTIDE SEQUENCE [LARGE SCALE GENOMIC DNA]</scope>
    <source>
        <strain evidence="2 3">SORGH_AS_0887</strain>
    </source>
</reference>
<organism evidence="2 3">
    <name type="scientific">Acinetobacter baylyi</name>
    <dbReference type="NCBI Taxonomy" id="202950"/>
    <lineage>
        <taxon>Bacteria</taxon>
        <taxon>Pseudomonadati</taxon>
        <taxon>Pseudomonadota</taxon>
        <taxon>Gammaproteobacteria</taxon>
        <taxon>Moraxellales</taxon>
        <taxon>Moraxellaceae</taxon>
        <taxon>Acinetobacter</taxon>
    </lineage>
</organism>
<sequence length="276" mass="31689">MRKILFVSLLLVLGWIIKLSYDMFQISQQIPQFQQDILKLEQNNASLNDQIVALQRQLSSGEAKPAVATNVQQPMQSQFNPVILIKQQLQLIQFALQQQQYILAIDKLNSLDASLGQYELAGTLKQSLHEAMVKDRQAIQQFVLMKQQQQEQFNNLLSQMDKILQQSQQGGRVQLNRKDNTSFWQGWIQFEKVKREPAALLDRQILIKEVQLRLILAKQALNLGQVSEYQNTVQMAIEQISQLPDRDSQQLKQKLEKIKQVPVLPIPKLAVLGLLG</sequence>
<accession>A0ABU0UY59</accession>
<evidence type="ECO:0000313" key="2">
    <source>
        <dbReference type="EMBL" id="MDQ1209500.1"/>
    </source>
</evidence>
<protein>
    <submittedName>
        <fullName evidence="2">Cell division septum initiation protein DivIVA</fullName>
    </submittedName>
</protein>
<feature type="coiled-coil region" evidence="1">
    <location>
        <begin position="30"/>
        <end position="64"/>
    </location>
</feature>
<keyword evidence="1" id="KW-0175">Coiled coil</keyword>
<keyword evidence="3" id="KW-1185">Reference proteome</keyword>
<evidence type="ECO:0000256" key="1">
    <source>
        <dbReference type="SAM" id="Coils"/>
    </source>
</evidence>
<keyword evidence="2" id="KW-0131">Cell cycle</keyword>
<name>A0ABU0UY59_ACIBI</name>
<dbReference type="EMBL" id="JAUTBK010000002">
    <property type="protein sequence ID" value="MDQ1209500.1"/>
    <property type="molecule type" value="Genomic_DNA"/>
</dbReference>
<evidence type="ECO:0000313" key="3">
    <source>
        <dbReference type="Proteomes" id="UP001233360"/>
    </source>
</evidence>
<gene>
    <name evidence="2" type="ORF">QE380_002423</name>
</gene>
<dbReference type="GO" id="GO:0051301">
    <property type="term" value="P:cell division"/>
    <property type="evidence" value="ECO:0007669"/>
    <property type="project" value="UniProtKB-KW"/>
</dbReference>
<keyword evidence="2" id="KW-0132">Cell division</keyword>